<evidence type="ECO:0000256" key="1">
    <source>
        <dbReference type="SAM" id="MobiDB-lite"/>
    </source>
</evidence>
<feature type="compositionally biased region" description="Basic residues" evidence="1">
    <location>
        <begin position="82"/>
        <end position="91"/>
    </location>
</feature>
<gene>
    <name evidence="2" type="ORF">B0T18DRAFT_485015</name>
</gene>
<accession>A0AA40FB69</accession>
<dbReference type="PROSITE" id="PS51257">
    <property type="entry name" value="PROKAR_LIPOPROTEIN"/>
    <property type="match status" value="1"/>
</dbReference>
<protein>
    <submittedName>
        <fullName evidence="2">Uncharacterized protein</fullName>
    </submittedName>
</protein>
<evidence type="ECO:0000313" key="3">
    <source>
        <dbReference type="Proteomes" id="UP001172155"/>
    </source>
</evidence>
<feature type="region of interest" description="Disordered" evidence="1">
    <location>
        <begin position="82"/>
        <end position="113"/>
    </location>
</feature>
<keyword evidence="3" id="KW-1185">Reference proteome</keyword>
<proteinExistence type="predicted"/>
<dbReference type="EMBL" id="JAUKUD010000001">
    <property type="protein sequence ID" value="KAK0754578.1"/>
    <property type="molecule type" value="Genomic_DNA"/>
</dbReference>
<organism evidence="2 3">
    <name type="scientific">Schizothecium vesticola</name>
    <dbReference type="NCBI Taxonomy" id="314040"/>
    <lineage>
        <taxon>Eukaryota</taxon>
        <taxon>Fungi</taxon>
        <taxon>Dikarya</taxon>
        <taxon>Ascomycota</taxon>
        <taxon>Pezizomycotina</taxon>
        <taxon>Sordariomycetes</taxon>
        <taxon>Sordariomycetidae</taxon>
        <taxon>Sordariales</taxon>
        <taxon>Schizotheciaceae</taxon>
        <taxon>Schizothecium</taxon>
    </lineage>
</organism>
<dbReference type="Proteomes" id="UP001172155">
    <property type="component" value="Unassembled WGS sequence"/>
</dbReference>
<dbReference type="AlphaFoldDB" id="A0AA40FB69"/>
<comment type="caution">
    <text evidence="2">The sequence shown here is derived from an EMBL/GenBank/DDBJ whole genome shotgun (WGS) entry which is preliminary data.</text>
</comment>
<reference evidence="2" key="1">
    <citation type="submission" date="2023-06" db="EMBL/GenBank/DDBJ databases">
        <title>Genome-scale phylogeny and comparative genomics of the fungal order Sordariales.</title>
        <authorList>
            <consortium name="Lawrence Berkeley National Laboratory"/>
            <person name="Hensen N."/>
            <person name="Bonometti L."/>
            <person name="Westerberg I."/>
            <person name="Brannstrom I.O."/>
            <person name="Guillou S."/>
            <person name="Cros-Aarteil S."/>
            <person name="Calhoun S."/>
            <person name="Haridas S."/>
            <person name="Kuo A."/>
            <person name="Mondo S."/>
            <person name="Pangilinan J."/>
            <person name="Riley R."/>
            <person name="LaButti K."/>
            <person name="Andreopoulos B."/>
            <person name="Lipzen A."/>
            <person name="Chen C."/>
            <person name="Yanf M."/>
            <person name="Daum C."/>
            <person name="Ng V."/>
            <person name="Clum A."/>
            <person name="Steindorff A."/>
            <person name="Ohm R."/>
            <person name="Martin F."/>
            <person name="Silar P."/>
            <person name="Natvig D."/>
            <person name="Lalanne C."/>
            <person name="Gautier V."/>
            <person name="Ament-velasquez S.L."/>
            <person name="Kruys A."/>
            <person name="Hutchinson M.I."/>
            <person name="Powell A.J."/>
            <person name="Barry K."/>
            <person name="Miller A.N."/>
            <person name="Grigoriev I.V."/>
            <person name="Debuchy R."/>
            <person name="Gladieux P."/>
            <person name="Thoren M.H."/>
            <person name="Johannesson H."/>
        </authorList>
    </citation>
    <scope>NUCLEOTIDE SEQUENCE</scope>
    <source>
        <strain evidence="2">SMH3187-1</strain>
    </source>
</reference>
<evidence type="ECO:0000313" key="2">
    <source>
        <dbReference type="EMBL" id="KAK0754578.1"/>
    </source>
</evidence>
<sequence length="178" mass="18629">MTATFRGTVSRQSQCPCPAAAVLPGPGGGGSCIVGSGAQQQQARPEPDVLSMLLGPCASPTCSFRLSHQSHRFLTSRRRLGRPLGGLHRRQTTSNGPGPAETRGAHALSRKSTTPEKLDILHCAITTMGQRLSHRAKGGGPNLLENLLSRAVTAGSHDLSHSVVRGCTRCIARGSLPP</sequence>
<name>A0AA40FB69_9PEZI</name>